<feature type="compositionally biased region" description="Low complexity" evidence="5">
    <location>
        <begin position="281"/>
        <end position="298"/>
    </location>
</feature>
<dbReference type="SUPFAM" id="SSF53850">
    <property type="entry name" value="Periplasmic binding protein-like II"/>
    <property type="match status" value="2"/>
</dbReference>
<name>A0ABQ3CMG2_9ACTN</name>
<protein>
    <recommendedName>
        <fullName evidence="6">HTH lysR-type domain-containing protein</fullName>
    </recommendedName>
</protein>
<dbReference type="PRINTS" id="PR00039">
    <property type="entry name" value="HTHLYSR"/>
</dbReference>
<dbReference type="PANTHER" id="PTHR30126:SF39">
    <property type="entry name" value="HTH-TYPE TRANSCRIPTIONAL REGULATOR CYSL"/>
    <property type="match status" value="1"/>
</dbReference>
<proteinExistence type="inferred from homology"/>
<reference evidence="8" key="1">
    <citation type="journal article" date="2019" name="Int. J. Syst. Evol. Microbiol.">
        <title>The Global Catalogue of Microorganisms (GCM) 10K type strain sequencing project: providing services to taxonomists for standard genome sequencing and annotation.</title>
        <authorList>
            <consortium name="The Broad Institute Genomics Platform"/>
            <consortium name="The Broad Institute Genome Sequencing Center for Infectious Disease"/>
            <person name="Wu L."/>
            <person name="Ma J."/>
        </authorList>
    </citation>
    <scope>NUCLEOTIDE SEQUENCE [LARGE SCALE GENOMIC DNA]</scope>
    <source>
        <strain evidence="8">JCM 4733</strain>
    </source>
</reference>
<dbReference type="Gene3D" id="3.40.190.10">
    <property type="entry name" value="Periplasmic binding protein-like II"/>
    <property type="match status" value="2"/>
</dbReference>
<evidence type="ECO:0000256" key="1">
    <source>
        <dbReference type="ARBA" id="ARBA00009437"/>
    </source>
</evidence>
<keyword evidence="2" id="KW-0805">Transcription regulation</keyword>
<dbReference type="CDD" id="cd05466">
    <property type="entry name" value="PBP2_LTTR_substrate"/>
    <property type="match status" value="1"/>
</dbReference>
<keyword evidence="4" id="KW-0804">Transcription</keyword>
<dbReference type="SUPFAM" id="SSF46785">
    <property type="entry name" value="Winged helix' DNA-binding domain"/>
    <property type="match status" value="1"/>
</dbReference>
<dbReference type="EMBL" id="BMVN01000011">
    <property type="protein sequence ID" value="GHA28572.1"/>
    <property type="molecule type" value="Genomic_DNA"/>
</dbReference>
<dbReference type="Proteomes" id="UP000653644">
    <property type="component" value="Unassembled WGS sequence"/>
</dbReference>
<dbReference type="InterPro" id="IPR005119">
    <property type="entry name" value="LysR_subst-bd"/>
</dbReference>
<keyword evidence="3" id="KW-0238">DNA-binding</keyword>
<dbReference type="InterPro" id="IPR036388">
    <property type="entry name" value="WH-like_DNA-bd_sf"/>
</dbReference>
<keyword evidence="8" id="KW-1185">Reference proteome</keyword>
<gene>
    <name evidence="7" type="ORF">GCM10010345_36640</name>
</gene>
<comment type="similarity">
    <text evidence="1">Belongs to the LysR transcriptional regulatory family.</text>
</comment>
<evidence type="ECO:0000256" key="2">
    <source>
        <dbReference type="ARBA" id="ARBA00023015"/>
    </source>
</evidence>
<dbReference type="PANTHER" id="PTHR30126">
    <property type="entry name" value="HTH-TYPE TRANSCRIPTIONAL REGULATOR"/>
    <property type="match status" value="1"/>
</dbReference>
<organism evidence="7 8">
    <name type="scientific">Streptomyces canarius</name>
    <dbReference type="NCBI Taxonomy" id="285453"/>
    <lineage>
        <taxon>Bacteria</taxon>
        <taxon>Bacillati</taxon>
        <taxon>Actinomycetota</taxon>
        <taxon>Actinomycetes</taxon>
        <taxon>Kitasatosporales</taxon>
        <taxon>Streptomycetaceae</taxon>
        <taxon>Streptomyces</taxon>
    </lineage>
</organism>
<dbReference type="Pfam" id="PF00126">
    <property type="entry name" value="HTH_1"/>
    <property type="match status" value="1"/>
</dbReference>
<feature type="region of interest" description="Disordered" evidence="5">
    <location>
        <begin position="198"/>
        <end position="344"/>
    </location>
</feature>
<dbReference type="InterPro" id="IPR036390">
    <property type="entry name" value="WH_DNA-bd_sf"/>
</dbReference>
<feature type="domain" description="HTH lysR-type" evidence="6">
    <location>
        <begin position="22"/>
        <end position="79"/>
    </location>
</feature>
<evidence type="ECO:0000256" key="5">
    <source>
        <dbReference type="SAM" id="MobiDB-lite"/>
    </source>
</evidence>
<comment type="caution">
    <text evidence="7">The sequence shown here is derived from an EMBL/GenBank/DDBJ whole genome shotgun (WGS) entry which is preliminary data.</text>
</comment>
<evidence type="ECO:0000256" key="4">
    <source>
        <dbReference type="ARBA" id="ARBA00023163"/>
    </source>
</evidence>
<evidence type="ECO:0000256" key="3">
    <source>
        <dbReference type="ARBA" id="ARBA00023125"/>
    </source>
</evidence>
<dbReference type="InterPro" id="IPR000847">
    <property type="entry name" value="LysR_HTH_N"/>
</dbReference>
<sequence length="464" mass="47855">MAAGEYAAAILGPVETASPASLDLNLLRTFLAVYRSGSFTGAARLLGLSQPTVTTQMRALERQTGRELFERLPRGVTPTPVADELAARIAAPLDELAVVAGPTPQAGARAEPVHLAGPAELLCTRALPALAPLIAEGVRLRVATGLTDPLLDELRAGRHDLVIATTRPRGRTVHAVPLTDEEFVLVAAPIWAERLLGRGPARENGGEGAAGRKTEGRGVAVRDTDTDGVVASETEDEVPGQGPAGLGAEGVGSARPGAEGLGSAGQGSERQGSALRGSENQGAAGQGAEDQGLAGQGAERQGSAGRDAEGLGPAMQATERQGPTMRGAEAQGPTGRNAGGRSFAAPGSFDPAVLHEVPLITYAEDLPIARRYWRHVFGRRLSRTAAVTVPDLRGVLAAVVAGAGFSVLPRYLCQDLLASGALVALLEPEDPPINTGFLVQRPGASDNPDVARVRALLLRAARSW</sequence>
<evidence type="ECO:0000313" key="8">
    <source>
        <dbReference type="Proteomes" id="UP000653644"/>
    </source>
</evidence>
<dbReference type="Gene3D" id="1.10.10.10">
    <property type="entry name" value="Winged helix-like DNA-binding domain superfamily/Winged helix DNA-binding domain"/>
    <property type="match status" value="1"/>
</dbReference>
<evidence type="ECO:0000313" key="7">
    <source>
        <dbReference type="EMBL" id="GHA28572.1"/>
    </source>
</evidence>
<accession>A0ABQ3CMG2</accession>
<evidence type="ECO:0000259" key="6">
    <source>
        <dbReference type="PROSITE" id="PS50931"/>
    </source>
</evidence>
<dbReference type="Pfam" id="PF03466">
    <property type="entry name" value="LysR_substrate"/>
    <property type="match status" value="2"/>
</dbReference>
<feature type="compositionally biased region" description="Basic and acidic residues" evidence="5">
    <location>
        <begin position="200"/>
        <end position="225"/>
    </location>
</feature>
<dbReference type="PROSITE" id="PS50931">
    <property type="entry name" value="HTH_LYSR"/>
    <property type="match status" value="1"/>
</dbReference>